<dbReference type="InterPro" id="IPR001214">
    <property type="entry name" value="SET_dom"/>
</dbReference>
<dbReference type="PROSITE" id="PS50280">
    <property type="entry name" value="SET"/>
    <property type="match status" value="1"/>
</dbReference>
<proteinExistence type="predicted"/>
<reference evidence="2 3" key="3">
    <citation type="journal article" date="2016" name="Sci. Rep.">
        <title>Genome-wide diversity and gene expression profiling of Babesia microti isolates identify polymorphic genes that mediate host-pathogen interactions.</title>
        <authorList>
            <person name="Silva J.C."/>
            <person name="Cornillot E."/>
            <person name="McCracken C."/>
            <person name="Usmani-Brown S."/>
            <person name="Dwivedi A."/>
            <person name="Ifeonu O.O."/>
            <person name="Crabtree J."/>
            <person name="Gotia H.T."/>
            <person name="Virji A.Z."/>
            <person name="Reynes C."/>
            <person name="Colinge J."/>
            <person name="Kumar V."/>
            <person name="Lawres L."/>
            <person name="Pazzi J.E."/>
            <person name="Pablo J.V."/>
            <person name="Hung C."/>
            <person name="Brancato J."/>
            <person name="Kumari P."/>
            <person name="Orvis J."/>
            <person name="Tretina K."/>
            <person name="Chibucos M."/>
            <person name="Ott S."/>
            <person name="Sadzewicz L."/>
            <person name="Sengamalay N."/>
            <person name="Shetty A.C."/>
            <person name="Su Q."/>
            <person name="Tallon L."/>
            <person name="Fraser C.M."/>
            <person name="Frutos R."/>
            <person name="Molina D.M."/>
            <person name="Krause P.J."/>
            <person name="Ben Mamoun C."/>
        </authorList>
    </citation>
    <scope>NUCLEOTIDE SEQUENCE [LARGE SCALE GENOMIC DNA]</scope>
    <source>
        <strain evidence="2 3">RI</strain>
    </source>
</reference>
<dbReference type="EMBL" id="LN871598">
    <property type="protein sequence ID" value="SJK86586.1"/>
    <property type="molecule type" value="Genomic_DNA"/>
</dbReference>
<dbReference type="GeneID" id="24425366"/>
<reference evidence="2 3" key="2">
    <citation type="journal article" date="2013" name="PLoS ONE">
        <title>Whole genome mapping and re-organization of the nuclear and mitochondrial genomes of Babesia microti isolates.</title>
        <authorList>
            <person name="Cornillot E."/>
            <person name="Dassouli A."/>
            <person name="Garg A."/>
            <person name="Pachikara N."/>
            <person name="Randazzo S."/>
            <person name="Depoix D."/>
            <person name="Carcy B."/>
            <person name="Delbecq S."/>
            <person name="Frutos R."/>
            <person name="Silva J.C."/>
            <person name="Sutton R."/>
            <person name="Krause P.J."/>
            <person name="Mamoun C.B."/>
        </authorList>
    </citation>
    <scope>NUCLEOTIDE SEQUENCE [LARGE SCALE GENOMIC DNA]</scope>
    <source>
        <strain evidence="2 3">RI</strain>
    </source>
</reference>
<dbReference type="SMART" id="SM00317">
    <property type="entry name" value="SET"/>
    <property type="match status" value="1"/>
</dbReference>
<dbReference type="Proteomes" id="UP000002899">
    <property type="component" value="Chromosome III"/>
</dbReference>
<dbReference type="InterPro" id="IPR011990">
    <property type="entry name" value="TPR-like_helical_dom_sf"/>
</dbReference>
<name>A0A1R4AC60_BABMR</name>
<dbReference type="InterPro" id="IPR046341">
    <property type="entry name" value="SET_dom_sf"/>
</dbReference>
<dbReference type="Gene3D" id="2.170.270.10">
    <property type="entry name" value="SET domain"/>
    <property type="match status" value="1"/>
</dbReference>
<dbReference type="Pfam" id="PF00856">
    <property type="entry name" value="SET"/>
    <property type="match status" value="1"/>
</dbReference>
<reference evidence="2 3" key="1">
    <citation type="journal article" date="2012" name="Nucleic Acids Res.">
        <title>Sequencing of the smallest Apicomplexan genome from the human pathogen Babesia microti.</title>
        <authorList>
            <person name="Cornillot E."/>
            <person name="Hadj-Kaddour K."/>
            <person name="Dassouli A."/>
            <person name="Noel B."/>
            <person name="Ranwez V."/>
            <person name="Vacherie B."/>
            <person name="Augagneur Y."/>
            <person name="Bres V."/>
            <person name="Duclos A."/>
            <person name="Randazzo S."/>
            <person name="Carcy B."/>
            <person name="Debierre-Grockiego F."/>
            <person name="Delbecq S."/>
            <person name="Moubri-Menage K."/>
            <person name="Shams-Eldin H."/>
            <person name="Usmani-Brown S."/>
            <person name="Bringaud F."/>
            <person name="Wincker P."/>
            <person name="Vivares C.P."/>
            <person name="Schwarz R.T."/>
            <person name="Schetters T.P."/>
            <person name="Krause P.J."/>
            <person name="Gorenflot A."/>
            <person name="Berry V."/>
            <person name="Barbe V."/>
            <person name="Ben Mamoun C."/>
        </authorList>
    </citation>
    <scope>NUCLEOTIDE SEQUENCE [LARGE SCALE GENOMIC DNA]</scope>
    <source>
        <strain evidence="2 3">RI</strain>
    </source>
</reference>
<dbReference type="Gene3D" id="1.25.40.10">
    <property type="entry name" value="Tetratricopeptide repeat domain"/>
    <property type="match status" value="1"/>
</dbReference>
<dbReference type="KEGG" id="bmic:BMR1_03g03600"/>
<dbReference type="SUPFAM" id="SSF82199">
    <property type="entry name" value="SET domain"/>
    <property type="match status" value="1"/>
</dbReference>
<organism evidence="2 3">
    <name type="scientific">Babesia microti (strain RI)</name>
    <dbReference type="NCBI Taxonomy" id="1133968"/>
    <lineage>
        <taxon>Eukaryota</taxon>
        <taxon>Sar</taxon>
        <taxon>Alveolata</taxon>
        <taxon>Apicomplexa</taxon>
        <taxon>Aconoidasida</taxon>
        <taxon>Piroplasmida</taxon>
        <taxon>Babesiidae</taxon>
        <taxon>Babesia</taxon>
    </lineage>
</organism>
<dbReference type="AlphaFoldDB" id="A0A1R4AC60"/>
<protein>
    <submittedName>
        <fullName evidence="2">SET domain protein, putative (SET7)</fullName>
    </submittedName>
</protein>
<keyword evidence="3" id="KW-1185">Reference proteome</keyword>
<evidence type="ECO:0000313" key="3">
    <source>
        <dbReference type="Proteomes" id="UP000002899"/>
    </source>
</evidence>
<dbReference type="PANTHER" id="PTHR12197:SF292">
    <property type="entry name" value="SET DOMAIN-CONTAINING PROTEIN"/>
    <property type="match status" value="1"/>
</dbReference>
<sequence>MDTFVTTFECMKINAFNDAGGSTVFDSDTQQSNELKNSANSACSDASNDECKDSSLFTPMEPSAILKHVQVHPLSGKGNCMFTRRHVAAGDVIFVEAPLFVILPDMYKELWEVLTAIHAEQPLELAPIWHLAALASLIFGGIEKRKKMLLKWAPEVKSIHPDIIRVADRIGALKNRNENEHKQMLYEYQRLIQMWPCNAFGHSLHDEGLLLYECMSYVSHSCDPSCCWHHVGDGNFVLRARRYLNPGDEITISYLSEYDLLCSADVRRDKLSNWAFVCECERCILPIDYARGFICSNCQIGTVYIQNDESSKCNSCHRKLSAEQFAECLKFDEDYRNRVNSINKNDYNDVIQVYERAQDIFKQHWIIYTLESYMYEHFAKNSLSDRIMQMQISRIAYIEKAFGGATYTAAFIFEELGDVIASSIGFDFEAKSTDVIEEYSKSMMAKYYYRSAALLQVLCGSSHDYFLSVYNKMNLIRGSLRA</sequence>
<dbReference type="RefSeq" id="XP_021338726.1">
    <property type="nucleotide sequence ID" value="XM_021482178.1"/>
</dbReference>
<evidence type="ECO:0000259" key="1">
    <source>
        <dbReference type="PROSITE" id="PS50280"/>
    </source>
</evidence>
<feature type="domain" description="SET" evidence="1">
    <location>
        <begin position="67"/>
        <end position="255"/>
    </location>
</feature>
<dbReference type="CDD" id="cd20071">
    <property type="entry name" value="SET_SMYD"/>
    <property type="match status" value="1"/>
</dbReference>
<dbReference type="PANTHER" id="PTHR12197">
    <property type="entry name" value="HISTONE-LYSINE N-METHYLTRANSFERASE SMYD"/>
    <property type="match status" value="1"/>
</dbReference>
<dbReference type="OrthoDB" id="194358at2759"/>
<dbReference type="VEuPathDB" id="PiroplasmaDB:BMR1_03g03600"/>
<evidence type="ECO:0000313" key="2">
    <source>
        <dbReference type="EMBL" id="SJK86586.1"/>
    </source>
</evidence>
<accession>A0A1R4AC60</accession>
<dbReference type="InterPro" id="IPR050869">
    <property type="entry name" value="H3K4_H4K5_MeTrfase"/>
</dbReference>